<dbReference type="EMBL" id="CAXDID020000192">
    <property type="protein sequence ID" value="CAL6052447.1"/>
    <property type="molecule type" value="Genomic_DNA"/>
</dbReference>
<organism evidence="1">
    <name type="scientific">Hexamita inflata</name>
    <dbReference type="NCBI Taxonomy" id="28002"/>
    <lineage>
        <taxon>Eukaryota</taxon>
        <taxon>Metamonada</taxon>
        <taxon>Diplomonadida</taxon>
        <taxon>Hexamitidae</taxon>
        <taxon>Hexamitinae</taxon>
        <taxon>Hexamita</taxon>
    </lineage>
</organism>
<sequence>MNQYLYILDLQTIRTVCPIIAQQYSQRYKVLKSCSTRYQIVCNNINCKFNITYNSRYDKLLQLNQQKTSLQHSECCQYHKFLTDSQITQLQNEVDSLIQQNQVVEIIEKYQREYRIKQYTEMLLQYKNSAGFTQRLINFFNMEQKKE</sequence>
<dbReference type="Proteomes" id="UP001642409">
    <property type="component" value="Unassembled WGS sequence"/>
</dbReference>
<comment type="caution">
    <text evidence="1">The sequence shown here is derived from an EMBL/GenBank/DDBJ whole genome shotgun (WGS) entry which is preliminary data.</text>
</comment>
<reference evidence="1" key="1">
    <citation type="submission" date="2023-06" db="EMBL/GenBank/DDBJ databases">
        <authorList>
            <person name="Kurt Z."/>
        </authorList>
    </citation>
    <scope>NUCLEOTIDE SEQUENCE</scope>
</reference>
<evidence type="ECO:0000313" key="2">
    <source>
        <dbReference type="EMBL" id="CAL6052447.1"/>
    </source>
</evidence>
<reference evidence="2 3" key="2">
    <citation type="submission" date="2024-07" db="EMBL/GenBank/DDBJ databases">
        <authorList>
            <person name="Akdeniz Z."/>
        </authorList>
    </citation>
    <scope>NUCLEOTIDE SEQUENCE [LARGE SCALE GENOMIC DNA]</scope>
</reference>
<gene>
    <name evidence="1" type="ORF">HINF_LOCUS2212</name>
    <name evidence="2" type="ORF">HINF_LOCUS44854</name>
</gene>
<evidence type="ECO:0000313" key="1">
    <source>
        <dbReference type="EMBL" id="CAI9914567.1"/>
    </source>
</evidence>
<dbReference type="EMBL" id="CATOUU010000052">
    <property type="protein sequence ID" value="CAI9914567.1"/>
    <property type="molecule type" value="Genomic_DNA"/>
</dbReference>
<protein>
    <submittedName>
        <fullName evidence="2">Hypothetical_protein</fullName>
    </submittedName>
</protein>
<evidence type="ECO:0000313" key="3">
    <source>
        <dbReference type="Proteomes" id="UP001642409"/>
    </source>
</evidence>
<dbReference type="AlphaFoldDB" id="A0AA86N7Y4"/>
<proteinExistence type="predicted"/>
<keyword evidence="3" id="KW-1185">Reference proteome</keyword>
<name>A0AA86N7Y4_9EUKA</name>
<accession>A0AA86N7Y4</accession>